<sequence length="250" mass="27031">MPEDERRTSLRDLHHHMTSLAQPARVFIDPLDGTRAAVEARRWVWPLFILALCVSASGTLFSLRWDVAPDVIRQLQGSGQLMGLSEADLTDKIQTESRKALVGGIAKGVILMPLMALLLACILWVVSWLFDRPASFEQLLSAAVLALLPIALYHLILTLCVAAQHSITMARVMNLVPSNLGAVLQGLSPKMQRVASTVDFFNLWSTGLLGLGFSAATGMSRGRALLLAVALYAMYAGIFLIGLPAQAGAQ</sequence>
<dbReference type="GO" id="GO:0016020">
    <property type="term" value="C:membrane"/>
    <property type="evidence" value="ECO:0007669"/>
    <property type="project" value="UniProtKB-SubCell"/>
</dbReference>
<comment type="caution">
    <text evidence="7">The sequence shown here is derived from an EMBL/GenBank/DDBJ whole genome shotgun (WGS) entry which is preliminary data.</text>
</comment>
<evidence type="ECO:0000256" key="2">
    <source>
        <dbReference type="ARBA" id="ARBA00022692"/>
    </source>
</evidence>
<evidence type="ECO:0000259" key="6">
    <source>
        <dbReference type="Pfam" id="PF04893"/>
    </source>
</evidence>
<accession>A0A7Y4MU17</accession>
<dbReference type="Proteomes" id="UP000533080">
    <property type="component" value="Unassembled WGS sequence"/>
</dbReference>
<feature type="transmembrane region" description="Helical" evidence="5">
    <location>
        <begin position="200"/>
        <end position="219"/>
    </location>
</feature>
<dbReference type="AlphaFoldDB" id="A0A7Y4MU17"/>
<feature type="domain" description="Yip1" evidence="6">
    <location>
        <begin position="25"/>
        <end position="240"/>
    </location>
</feature>
<protein>
    <submittedName>
        <fullName evidence="7">YIP1 family protein</fullName>
    </submittedName>
</protein>
<organism evidence="7 8">
    <name type="scientific">Myxococcus xanthus</name>
    <dbReference type="NCBI Taxonomy" id="34"/>
    <lineage>
        <taxon>Bacteria</taxon>
        <taxon>Pseudomonadati</taxon>
        <taxon>Myxococcota</taxon>
        <taxon>Myxococcia</taxon>
        <taxon>Myxococcales</taxon>
        <taxon>Cystobacterineae</taxon>
        <taxon>Myxococcaceae</taxon>
        <taxon>Myxococcus</taxon>
    </lineage>
</organism>
<evidence type="ECO:0000256" key="3">
    <source>
        <dbReference type="ARBA" id="ARBA00022989"/>
    </source>
</evidence>
<feature type="transmembrane region" description="Helical" evidence="5">
    <location>
        <begin position="142"/>
        <end position="163"/>
    </location>
</feature>
<feature type="transmembrane region" description="Helical" evidence="5">
    <location>
        <begin position="108"/>
        <end position="130"/>
    </location>
</feature>
<comment type="subcellular location">
    <subcellularLocation>
        <location evidence="1">Membrane</location>
        <topology evidence="1">Multi-pass membrane protein</topology>
    </subcellularLocation>
</comment>
<name>A0A7Y4MU17_MYXXA</name>
<keyword evidence="3 5" id="KW-1133">Transmembrane helix</keyword>
<evidence type="ECO:0000313" key="7">
    <source>
        <dbReference type="EMBL" id="NOJ82736.1"/>
    </source>
</evidence>
<evidence type="ECO:0000256" key="4">
    <source>
        <dbReference type="ARBA" id="ARBA00023136"/>
    </source>
</evidence>
<evidence type="ECO:0000256" key="1">
    <source>
        <dbReference type="ARBA" id="ARBA00004141"/>
    </source>
</evidence>
<evidence type="ECO:0000256" key="5">
    <source>
        <dbReference type="SAM" id="Phobius"/>
    </source>
</evidence>
<keyword evidence="2 5" id="KW-0812">Transmembrane</keyword>
<dbReference type="InterPro" id="IPR006977">
    <property type="entry name" value="Yip1_dom"/>
</dbReference>
<feature type="transmembrane region" description="Helical" evidence="5">
    <location>
        <begin position="43"/>
        <end position="63"/>
    </location>
</feature>
<reference evidence="7 8" key="1">
    <citation type="submission" date="2020-05" db="EMBL/GenBank/DDBJ databases">
        <authorList>
            <person name="Whitworth D."/>
        </authorList>
    </citation>
    <scope>NUCLEOTIDE SEQUENCE [LARGE SCALE GENOMIC DNA]</scope>
    <source>
        <strain evidence="7 8">AM005</strain>
    </source>
</reference>
<feature type="transmembrane region" description="Helical" evidence="5">
    <location>
        <begin position="225"/>
        <end position="245"/>
    </location>
</feature>
<gene>
    <name evidence="7" type="ORF">HNV28_31210</name>
</gene>
<proteinExistence type="predicted"/>
<dbReference type="Pfam" id="PF04893">
    <property type="entry name" value="Yip1"/>
    <property type="match status" value="1"/>
</dbReference>
<evidence type="ECO:0000313" key="8">
    <source>
        <dbReference type="Proteomes" id="UP000533080"/>
    </source>
</evidence>
<keyword evidence="4 5" id="KW-0472">Membrane</keyword>
<dbReference type="EMBL" id="JABFNT010000143">
    <property type="protein sequence ID" value="NOJ82736.1"/>
    <property type="molecule type" value="Genomic_DNA"/>
</dbReference>